<dbReference type="EMBL" id="KT246913">
    <property type="protein sequence ID" value="ALL41004.1"/>
    <property type="molecule type" value="mRNA"/>
</dbReference>
<feature type="transmembrane region" description="Helical" evidence="2">
    <location>
        <begin position="383"/>
        <end position="402"/>
    </location>
</feature>
<evidence type="ECO:0000313" key="4">
    <source>
        <dbReference type="EMBL" id="ALL41004.1"/>
    </source>
</evidence>
<evidence type="ECO:0000256" key="2">
    <source>
        <dbReference type="SAM" id="Phobius"/>
    </source>
</evidence>
<keyword evidence="3" id="KW-0732">Signal</keyword>
<organism evidence="4">
    <name type="scientific">Phakopsora pachyrhizi</name>
    <name type="common">Asian soybean rust disease fungus</name>
    <dbReference type="NCBI Taxonomy" id="170000"/>
    <lineage>
        <taxon>Eukaryota</taxon>
        <taxon>Fungi</taxon>
        <taxon>Dikarya</taxon>
        <taxon>Basidiomycota</taxon>
        <taxon>Pucciniomycotina</taxon>
        <taxon>Pucciniomycetes</taxon>
        <taxon>Pucciniales</taxon>
        <taxon>Phakopsoraceae</taxon>
        <taxon>Phakopsora</taxon>
    </lineage>
</organism>
<evidence type="ECO:0000256" key="1">
    <source>
        <dbReference type="SAM" id="MobiDB-lite"/>
    </source>
</evidence>
<sequence>MWLGRNSILSSFVAAASLVISTTNATPRPLSTSASTTATMEGPGAGNSGLLIHVLRTEDLIADKLESKPLLLEKTSHLIIRVELGKDTVDVNGHSLPVLGQEKDKDGKDVPLEMSVTLKQVQMLKMPKDSPLVPLGLSSPELLKISEKYMSEGLVGAVLSVRQEPLSVEAERDDGVKVEAKAYKVTIGIKILEVEGMTLEQTSLPSIDLLHLMVQPDPENPTKVATMTTLAPPELSDDSAPFGSVAEAAEALKSILPTDVPNVSGLPSPSDLFDAAMAATSSSISSALAAMSETANRLVSHAGGMIKGSHHRRPCPGHRHRLGHGAHAATNQPEVKDHALSAHQSSGSDNHTNEPVLPPATHHRASTLPRTLACLIKMASRSMMTIMIFTLPVLLAIALHSLKQRLQQKRSGNLQSQYKVIDMTEDGAQCAKLLDEKEVERV</sequence>
<dbReference type="AlphaFoldDB" id="A0A0S1MJD1"/>
<protein>
    <recommendedName>
        <fullName evidence="5">Secreted protein</fullName>
    </recommendedName>
</protein>
<keyword evidence="2" id="KW-1133">Transmembrane helix</keyword>
<feature type="region of interest" description="Disordered" evidence="1">
    <location>
        <begin position="305"/>
        <end position="324"/>
    </location>
</feature>
<reference evidence="4" key="1">
    <citation type="submission" date="2015-07" db="EMBL/GenBank/DDBJ databases">
        <title>Elucidating the P. pachyrhizi secretome and potential effectors.</title>
        <authorList>
            <person name="de Carvalho M.C.C.G."/>
            <person name="Nascimento L.C."/>
            <person name="Darben L.M."/>
            <person name="Polizel-Podanosqui A.M."/>
            <person name="Lopes-Caitar V.S."/>
            <person name="Rocha C.S."/>
            <person name="Qi M."/>
            <person name="Carazolle M."/>
            <person name="Kuwahara M.K."/>
            <person name="Pereira G.A.G."/>
            <person name="Abdelnoor R.V."/>
            <person name="Whitham S.A."/>
            <person name="Marcelino-Guimaraes F.C."/>
        </authorList>
    </citation>
    <scope>NUCLEOTIDE SEQUENCE</scope>
</reference>
<evidence type="ECO:0000256" key="3">
    <source>
        <dbReference type="SAM" id="SignalP"/>
    </source>
</evidence>
<feature type="region of interest" description="Disordered" evidence="1">
    <location>
        <begin position="336"/>
        <end position="364"/>
    </location>
</feature>
<name>A0A0S1MJD1_PHAPC</name>
<feature type="signal peptide" evidence="3">
    <location>
        <begin position="1"/>
        <end position="25"/>
    </location>
</feature>
<accession>A0A0S1MJD1</accession>
<evidence type="ECO:0008006" key="5">
    <source>
        <dbReference type="Google" id="ProtNLM"/>
    </source>
</evidence>
<feature type="chain" id="PRO_5006589241" description="Secreted protein" evidence="3">
    <location>
        <begin position="26"/>
        <end position="442"/>
    </location>
</feature>
<feature type="compositionally biased region" description="Basic residues" evidence="1">
    <location>
        <begin position="308"/>
        <end position="324"/>
    </location>
</feature>
<proteinExistence type="evidence at transcript level"/>
<keyword evidence="2" id="KW-0812">Transmembrane</keyword>
<keyword evidence="2" id="KW-0472">Membrane</keyword>